<evidence type="ECO:0000259" key="2">
    <source>
        <dbReference type="Pfam" id="PF11412"/>
    </source>
</evidence>
<keyword evidence="1" id="KW-0732">Signal</keyword>
<accession>A0A2U2C8W4</accession>
<dbReference type="AlphaFoldDB" id="A0A2U2C8W4"/>
<dbReference type="GeneID" id="94365864"/>
<name>A0A2U2C8W4_9RHOB</name>
<evidence type="ECO:0000256" key="1">
    <source>
        <dbReference type="SAM" id="SignalP"/>
    </source>
</evidence>
<feature type="chain" id="PRO_5015693433" description="Thiol:disulfide interchange protein DsbD N-terminal domain-containing protein" evidence="1">
    <location>
        <begin position="28"/>
        <end position="278"/>
    </location>
</feature>
<dbReference type="Proteomes" id="UP000244940">
    <property type="component" value="Unassembled WGS sequence"/>
</dbReference>
<dbReference type="OrthoDB" id="9811036at2"/>
<proteinExistence type="predicted"/>
<sequence>MTSHRPTLGAALRTALAAIALVTAPLAAPAQSRGAPVVEAEILPGWATDRGTHMAALHLRLSPGWHTYWRVPGDAGIAPRFDWSRSQNVASIRPIWPRPEVFDQNGYRSYGYEDELILPIEITPADPARPVALMGQMALGVCNETCVPADVSVAQVIRGAGGQDPRIQAALDSAARPGSRAGLGAATCRLVPDANGAELTLRAPFPPQGGAEHVIVELPGSAYRIIRRDTRRDGAELVAETQLRAPRRGEAAAIDRSTVIFTVLSDTGMVWGQGCTGG</sequence>
<dbReference type="EMBL" id="QEYD01000007">
    <property type="protein sequence ID" value="PWE28303.1"/>
    <property type="molecule type" value="Genomic_DNA"/>
</dbReference>
<dbReference type="RefSeq" id="WP_109533809.1">
    <property type="nucleotide sequence ID" value="NZ_QEYD01000007.1"/>
</dbReference>
<feature type="signal peptide" evidence="1">
    <location>
        <begin position="1"/>
        <end position="27"/>
    </location>
</feature>
<gene>
    <name evidence="3" type="ORF">C4N9_13280</name>
</gene>
<reference evidence="3 4" key="1">
    <citation type="submission" date="2018-05" db="EMBL/GenBank/DDBJ databases">
        <title>Pararhodobacter marina sp. nov., isolated from deep-sea water of the Indian Ocean.</title>
        <authorList>
            <person name="Lai Q.Sr."/>
            <person name="Liu X."/>
            <person name="Shao Z."/>
        </authorList>
    </citation>
    <scope>NUCLEOTIDE SEQUENCE [LARGE SCALE GENOMIC DNA]</scope>
    <source>
        <strain evidence="3 4">CIC4N-9</strain>
    </source>
</reference>
<organism evidence="3 4">
    <name type="scientific">Pararhodobacter marinus</name>
    <dbReference type="NCBI Taxonomy" id="2184063"/>
    <lineage>
        <taxon>Bacteria</taxon>
        <taxon>Pseudomonadati</taxon>
        <taxon>Pseudomonadota</taxon>
        <taxon>Alphaproteobacteria</taxon>
        <taxon>Rhodobacterales</taxon>
        <taxon>Paracoccaceae</taxon>
        <taxon>Pararhodobacter</taxon>
    </lineage>
</organism>
<protein>
    <recommendedName>
        <fullName evidence="2">Thiol:disulfide interchange protein DsbD N-terminal domain-containing protein</fullName>
    </recommendedName>
</protein>
<evidence type="ECO:0000313" key="3">
    <source>
        <dbReference type="EMBL" id="PWE28303.1"/>
    </source>
</evidence>
<evidence type="ECO:0000313" key="4">
    <source>
        <dbReference type="Proteomes" id="UP000244940"/>
    </source>
</evidence>
<comment type="caution">
    <text evidence="3">The sequence shown here is derived from an EMBL/GenBank/DDBJ whole genome shotgun (WGS) entry which is preliminary data.</text>
</comment>
<dbReference type="InterPro" id="IPR028250">
    <property type="entry name" value="DsbDN"/>
</dbReference>
<feature type="domain" description="Thiol:disulfide interchange protein DsbD N-terminal" evidence="2">
    <location>
        <begin position="49"/>
        <end position="154"/>
    </location>
</feature>
<keyword evidence="4" id="KW-1185">Reference proteome</keyword>
<dbReference type="Pfam" id="PF11412">
    <property type="entry name" value="DsbD_N"/>
    <property type="match status" value="1"/>
</dbReference>